<organism evidence="1 2">
    <name type="scientific">Tritrichomonas musculus</name>
    <dbReference type="NCBI Taxonomy" id="1915356"/>
    <lineage>
        <taxon>Eukaryota</taxon>
        <taxon>Metamonada</taxon>
        <taxon>Parabasalia</taxon>
        <taxon>Tritrichomonadida</taxon>
        <taxon>Tritrichomonadidae</taxon>
        <taxon>Tritrichomonas</taxon>
    </lineage>
</organism>
<evidence type="ECO:0000313" key="1">
    <source>
        <dbReference type="EMBL" id="KAK8839607.1"/>
    </source>
</evidence>
<name>A0ABR2H1E0_9EUKA</name>
<sequence length="165" mass="19545">MLETKVETREIFPMLPFYVDLPAIVLSGLMNPTDDLSCSNVSSENENENGNNNYFINNSVCFQNQPYQQHKKKSPVNLSEAASDFKFSFYRIFTSRKKFPKKYVTLIHNEICQSLNLPRITRDECRSIDLYFIHYYQHSKDILFYLTKNKDRILHKIPELKTILY</sequence>
<evidence type="ECO:0000313" key="2">
    <source>
        <dbReference type="Proteomes" id="UP001470230"/>
    </source>
</evidence>
<dbReference type="EMBL" id="JAPFFF010000051">
    <property type="protein sequence ID" value="KAK8839607.1"/>
    <property type="molecule type" value="Genomic_DNA"/>
</dbReference>
<protein>
    <submittedName>
        <fullName evidence="1">Uncharacterized protein</fullName>
    </submittedName>
</protein>
<reference evidence="1 2" key="1">
    <citation type="submission" date="2024-04" db="EMBL/GenBank/DDBJ databases">
        <title>Tritrichomonas musculus Genome.</title>
        <authorList>
            <person name="Alves-Ferreira E."/>
            <person name="Grigg M."/>
            <person name="Lorenzi H."/>
            <person name="Galac M."/>
        </authorList>
    </citation>
    <scope>NUCLEOTIDE SEQUENCE [LARGE SCALE GENOMIC DNA]</scope>
    <source>
        <strain evidence="1 2">EAF2021</strain>
    </source>
</reference>
<proteinExistence type="predicted"/>
<keyword evidence="2" id="KW-1185">Reference proteome</keyword>
<dbReference type="Proteomes" id="UP001470230">
    <property type="component" value="Unassembled WGS sequence"/>
</dbReference>
<comment type="caution">
    <text evidence="1">The sequence shown here is derived from an EMBL/GenBank/DDBJ whole genome shotgun (WGS) entry which is preliminary data.</text>
</comment>
<accession>A0ABR2H1E0</accession>
<gene>
    <name evidence="1" type="ORF">M9Y10_031971</name>
</gene>